<comment type="similarity">
    <text evidence="1">Belongs to the copine family.</text>
</comment>
<dbReference type="InterPro" id="IPR045052">
    <property type="entry name" value="Copine"/>
</dbReference>
<dbReference type="PANTHER" id="PTHR10857">
    <property type="entry name" value="COPINE"/>
    <property type="match status" value="1"/>
</dbReference>
<dbReference type="InterPro" id="IPR010734">
    <property type="entry name" value="Copine_C"/>
</dbReference>
<dbReference type="GO" id="GO:0071277">
    <property type="term" value="P:cellular response to calcium ion"/>
    <property type="evidence" value="ECO:0007669"/>
    <property type="project" value="TreeGrafter"/>
</dbReference>
<proteinExistence type="inferred from homology"/>
<dbReference type="InterPro" id="IPR036465">
    <property type="entry name" value="vWFA_dom_sf"/>
</dbReference>
<feature type="compositionally biased region" description="Pro residues" evidence="2">
    <location>
        <begin position="1"/>
        <end position="28"/>
    </location>
</feature>
<dbReference type="InterPro" id="IPR000008">
    <property type="entry name" value="C2_dom"/>
</dbReference>
<evidence type="ECO:0000313" key="4">
    <source>
        <dbReference type="EMBL" id="PXF44877.1"/>
    </source>
</evidence>
<keyword evidence="5" id="KW-1185">Reference proteome</keyword>
<dbReference type="PANTHER" id="PTHR10857:SF106">
    <property type="entry name" value="C2 DOMAIN-CONTAINING PROTEIN"/>
    <property type="match status" value="1"/>
</dbReference>
<dbReference type="SUPFAM" id="SSF49562">
    <property type="entry name" value="C2 domain (Calcium/lipid-binding domain, CaLB)"/>
    <property type="match status" value="1"/>
</dbReference>
<evidence type="ECO:0000256" key="2">
    <source>
        <dbReference type="SAM" id="MobiDB-lite"/>
    </source>
</evidence>
<reference evidence="4 5" key="1">
    <citation type="journal article" date="2018" name="Mol. Biol. Evol.">
        <title>Analysis of the draft genome of the red seaweed Gracilariopsis chorda provides insights into genome size evolution in Rhodophyta.</title>
        <authorList>
            <person name="Lee J."/>
            <person name="Yang E.C."/>
            <person name="Graf L."/>
            <person name="Yang J.H."/>
            <person name="Qiu H."/>
            <person name="Zel Zion U."/>
            <person name="Chan C.X."/>
            <person name="Stephens T.G."/>
            <person name="Weber A.P.M."/>
            <person name="Boo G.H."/>
            <person name="Boo S.M."/>
            <person name="Kim K.M."/>
            <person name="Shin Y."/>
            <person name="Jung M."/>
            <person name="Lee S.J."/>
            <person name="Yim H.S."/>
            <person name="Lee J.H."/>
            <person name="Bhattacharya D."/>
            <person name="Yoon H.S."/>
        </authorList>
    </citation>
    <scope>NUCLEOTIDE SEQUENCE [LARGE SCALE GENOMIC DNA]</scope>
    <source>
        <strain evidence="4 5">SKKU-2015</strain>
        <tissue evidence="4">Whole body</tissue>
    </source>
</reference>
<dbReference type="GO" id="GO:0005886">
    <property type="term" value="C:plasma membrane"/>
    <property type="evidence" value="ECO:0007669"/>
    <property type="project" value="TreeGrafter"/>
</dbReference>
<accession>A0A2V3IT16</accession>
<dbReference type="AlphaFoldDB" id="A0A2V3IT16"/>
<dbReference type="PROSITE" id="PS50004">
    <property type="entry name" value="C2"/>
    <property type="match status" value="1"/>
</dbReference>
<dbReference type="InterPro" id="IPR035892">
    <property type="entry name" value="C2_domain_sf"/>
</dbReference>
<evidence type="ECO:0000313" key="5">
    <source>
        <dbReference type="Proteomes" id="UP000247409"/>
    </source>
</evidence>
<protein>
    <submittedName>
        <fullName evidence="4">Copine-6</fullName>
    </submittedName>
</protein>
<dbReference type="Pfam" id="PF07002">
    <property type="entry name" value="Copine"/>
    <property type="match status" value="1"/>
</dbReference>
<organism evidence="4 5">
    <name type="scientific">Gracilariopsis chorda</name>
    <dbReference type="NCBI Taxonomy" id="448386"/>
    <lineage>
        <taxon>Eukaryota</taxon>
        <taxon>Rhodophyta</taxon>
        <taxon>Florideophyceae</taxon>
        <taxon>Rhodymeniophycidae</taxon>
        <taxon>Gracilariales</taxon>
        <taxon>Gracilariaceae</taxon>
        <taxon>Gracilariopsis</taxon>
    </lineage>
</organism>
<sequence>MQDPPSRPPPPIPPTPPSALPSPHVRPPPPDHSDDHFPLASRGTKVDVRVSCKDLTTVDGLAPNSFVVVFHRTSGKSDWQEISRSDTVARHFSPSYRRIFQIEYRFELYQQLRIVVFERCSQSENLNHHTLIGVADCTLGRIVSARGASLEIPLINVSRSTHPVGTVCLSAEEILSAKKKITLTLAFSNLMSDEQRVAQHHHLQSLRAQLNAPIDTPHLQRRGISALTSRFKKDRQPAVLPAQLQNKVITQQTEREQLQQQISVVETAPPPFVPFLSIMRAPKSASAAMDPNSPNIPWEEVYKSASVNDYTDLTEGVELKPFTLSEYDLTEGDDGRLLKLAVVQTQATSTGRIVGEHVTTFPALRRMCANAQEHPVMALNPIGKLTVRKFEEKMEPSFIEYLRGGWCDFGLICAIDFTSSNGDPRRPGTRHYNTSYAVGPTSPNEYEAAMRTVGNMLASYSSDYRIPAYGFGANLPPNYNVSHCFPVTESEIGGRFCQGVEGLIRAYKSTLNRIQLFGPTIFSEVLRTVGVVVSRRTEAAVRAGDNSLAYSVLLILTDGVISDYDATVAELIQLSALPLSIVIIGVGSEDFGRMHALDCSKGPLRRGTDFALREFVQFVPYQDFKGDLSVLAERVLGGIPEQVLSYVTKVRGESAPTRQ</sequence>
<evidence type="ECO:0000259" key="3">
    <source>
        <dbReference type="PROSITE" id="PS50004"/>
    </source>
</evidence>
<dbReference type="EMBL" id="NBIV01000079">
    <property type="protein sequence ID" value="PXF44877.1"/>
    <property type="molecule type" value="Genomic_DNA"/>
</dbReference>
<feature type="domain" description="C2" evidence="3">
    <location>
        <begin position="26"/>
        <end position="152"/>
    </location>
</feature>
<gene>
    <name evidence="4" type="ORF">BWQ96_05367</name>
</gene>
<dbReference type="Gene3D" id="2.60.40.150">
    <property type="entry name" value="C2 domain"/>
    <property type="match status" value="1"/>
</dbReference>
<dbReference type="Pfam" id="PF00168">
    <property type="entry name" value="C2"/>
    <property type="match status" value="1"/>
</dbReference>
<dbReference type="GO" id="GO:0005544">
    <property type="term" value="F:calcium-dependent phospholipid binding"/>
    <property type="evidence" value="ECO:0007669"/>
    <property type="project" value="InterPro"/>
</dbReference>
<name>A0A2V3IT16_9FLOR</name>
<dbReference type="SUPFAM" id="SSF53300">
    <property type="entry name" value="vWA-like"/>
    <property type="match status" value="1"/>
</dbReference>
<comment type="caution">
    <text evidence="4">The sequence shown here is derived from an EMBL/GenBank/DDBJ whole genome shotgun (WGS) entry which is preliminary data.</text>
</comment>
<evidence type="ECO:0000256" key="1">
    <source>
        <dbReference type="ARBA" id="ARBA00009048"/>
    </source>
</evidence>
<dbReference type="Proteomes" id="UP000247409">
    <property type="component" value="Unassembled WGS sequence"/>
</dbReference>
<dbReference type="OrthoDB" id="5855668at2759"/>
<dbReference type="STRING" id="448386.A0A2V3IT16"/>
<feature type="region of interest" description="Disordered" evidence="2">
    <location>
        <begin position="1"/>
        <end position="39"/>
    </location>
</feature>